<keyword evidence="10" id="KW-0675">Receptor</keyword>
<feature type="transmembrane region" description="Helical" evidence="5">
    <location>
        <begin position="181"/>
        <end position="197"/>
    </location>
</feature>
<keyword evidence="3 5" id="KW-1133">Transmembrane helix</keyword>
<evidence type="ECO:0000313" key="8">
    <source>
        <dbReference type="EMBL" id="RWS13109.1"/>
    </source>
</evidence>
<organism evidence="10 11">
    <name type="scientific">Dinothrombium tinctorium</name>
    <dbReference type="NCBI Taxonomy" id="1965070"/>
    <lineage>
        <taxon>Eukaryota</taxon>
        <taxon>Metazoa</taxon>
        <taxon>Ecdysozoa</taxon>
        <taxon>Arthropoda</taxon>
        <taxon>Chelicerata</taxon>
        <taxon>Arachnida</taxon>
        <taxon>Acari</taxon>
        <taxon>Acariformes</taxon>
        <taxon>Trombidiformes</taxon>
        <taxon>Prostigmata</taxon>
        <taxon>Anystina</taxon>
        <taxon>Parasitengona</taxon>
        <taxon>Trombidioidea</taxon>
        <taxon>Trombidiidae</taxon>
        <taxon>Dinothrombium</taxon>
    </lineage>
</organism>
<dbReference type="OrthoDB" id="422206at2759"/>
<evidence type="ECO:0000313" key="9">
    <source>
        <dbReference type="EMBL" id="RWS13116.1"/>
    </source>
</evidence>
<dbReference type="EMBL" id="NCKU01000959">
    <property type="protein sequence ID" value="RWS13530.1"/>
    <property type="molecule type" value="Genomic_DNA"/>
</dbReference>
<evidence type="ECO:0000313" key="11">
    <source>
        <dbReference type="Proteomes" id="UP000285301"/>
    </source>
</evidence>
<dbReference type="GO" id="GO:0020037">
    <property type="term" value="F:heme binding"/>
    <property type="evidence" value="ECO:0007669"/>
    <property type="project" value="TreeGrafter"/>
</dbReference>
<feature type="transmembrane region" description="Helical" evidence="5">
    <location>
        <begin position="273"/>
        <end position="294"/>
    </location>
</feature>
<evidence type="ECO:0000313" key="7">
    <source>
        <dbReference type="EMBL" id="RWS12621.1"/>
    </source>
</evidence>
<accession>A0A3S3QSZ6</accession>
<keyword evidence="4 5" id="KW-0472">Membrane</keyword>
<dbReference type="GO" id="GO:0097037">
    <property type="term" value="P:heme export"/>
    <property type="evidence" value="ECO:0007669"/>
    <property type="project" value="TreeGrafter"/>
</dbReference>
<comment type="caution">
    <text evidence="10">The sequence shown here is derived from an EMBL/GenBank/DDBJ whole genome shotgun (WGS) entry which is preliminary data.</text>
</comment>
<evidence type="ECO:0000256" key="5">
    <source>
        <dbReference type="SAM" id="Phobius"/>
    </source>
</evidence>
<dbReference type="InterPro" id="IPR049680">
    <property type="entry name" value="FLVCR1-2_SLC49-like"/>
</dbReference>
<feature type="transmembrane region" description="Helical" evidence="5">
    <location>
        <begin position="28"/>
        <end position="46"/>
    </location>
</feature>
<evidence type="ECO:0000259" key="6">
    <source>
        <dbReference type="PROSITE" id="PS50850"/>
    </source>
</evidence>
<keyword evidence="2 5" id="KW-0812">Transmembrane</keyword>
<name>A0A3S3QSZ6_9ACAR</name>
<dbReference type="EMBL" id="NCKU01001251">
    <property type="protein sequence ID" value="RWS12621.1"/>
    <property type="molecule type" value="Genomic_DNA"/>
</dbReference>
<dbReference type="InterPro" id="IPR020846">
    <property type="entry name" value="MFS_dom"/>
</dbReference>
<feature type="transmembrane region" description="Helical" evidence="5">
    <location>
        <begin position="128"/>
        <end position="149"/>
    </location>
</feature>
<dbReference type="InterPro" id="IPR011701">
    <property type="entry name" value="MFS"/>
</dbReference>
<keyword evidence="11" id="KW-1185">Reference proteome</keyword>
<protein>
    <submittedName>
        <fullName evidence="10">Feline leukemia virus subgroup C receptor-related protein 2-like isoform X1</fullName>
    </submittedName>
</protein>
<dbReference type="Gene3D" id="1.20.1250.20">
    <property type="entry name" value="MFS general substrate transporter like domains"/>
    <property type="match status" value="2"/>
</dbReference>
<feature type="transmembrane region" description="Helical" evidence="5">
    <location>
        <begin position="52"/>
        <end position="71"/>
    </location>
</feature>
<dbReference type="EMBL" id="NCKU01001092">
    <property type="protein sequence ID" value="RWS13109.1"/>
    <property type="molecule type" value="Genomic_DNA"/>
</dbReference>
<feature type="transmembrane region" description="Helical" evidence="5">
    <location>
        <begin position="247"/>
        <end position="267"/>
    </location>
</feature>
<dbReference type="PANTHER" id="PTHR10924:SF4">
    <property type="entry name" value="GH15861P"/>
    <property type="match status" value="1"/>
</dbReference>
<dbReference type="InterPro" id="IPR036259">
    <property type="entry name" value="MFS_trans_sf"/>
</dbReference>
<feature type="transmembrane region" description="Helical" evidence="5">
    <location>
        <begin position="333"/>
        <end position="358"/>
    </location>
</feature>
<evidence type="ECO:0000256" key="4">
    <source>
        <dbReference type="ARBA" id="ARBA00023136"/>
    </source>
</evidence>
<dbReference type="GO" id="GO:0016020">
    <property type="term" value="C:membrane"/>
    <property type="evidence" value="ECO:0007669"/>
    <property type="project" value="UniProtKB-SubCell"/>
</dbReference>
<proteinExistence type="predicted"/>
<feature type="transmembrane region" description="Helical" evidence="5">
    <location>
        <begin position="217"/>
        <end position="238"/>
    </location>
</feature>
<reference evidence="10" key="2">
    <citation type="submission" date="2018-11" db="EMBL/GenBank/DDBJ databases">
        <title>Trombidioid mite genomics.</title>
        <authorList>
            <person name="Dong X."/>
        </authorList>
    </citation>
    <scope>NUCLEOTIDE SEQUENCE</scope>
    <source>
        <strain evidence="10">UoL-WK</strain>
    </source>
</reference>
<dbReference type="AlphaFoldDB" id="A0A3S3QSZ6"/>
<dbReference type="GO" id="GO:0015232">
    <property type="term" value="F:heme transmembrane transporter activity"/>
    <property type="evidence" value="ECO:0007669"/>
    <property type="project" value="TreeGrafter"/>
</dbReference>
<reference evidence="10 11" key="1">
    <citation type="journal article" date="2018" name="Gigascience">
        <title>Genomes of trombidid mites reveal novel predicted allergens and laterally-transferred genes associated with secondary metabolism.</title>
        <authorList>
            <person name="Dong X."/>
            <person name="Chaisiri K."/>
            <person name="Xia D."/>
            <person name="Armstrong S.D."/>
            <person name="Fang Y."/>
            <person name="Donnelly M.J."/>
            <person name="Kadowaki T."/>
            <person name="McGarry J.W."/>
            <person name="Darby A.C."/>
            <person name="Makepeace B.L."/>
        </authorList>
    </citation>
    <scope>NUCLEOTIDE SEQUENCE [LARGE SCALE GENOMIC DNA]</scope>
    <source>
        <strain evidence="10">UoL-WK</strain>
    </source>
</reference>
<dbReference type="EMBL" id="NCKU01001091">
    <property type="protein sequence ID" value="RWS13116.1"/>
    <property type="molecule type" value="Genomic_DNA"/>
</dbReference>
<dbReference type="Pfam" id="PF07690">
    <property type="entry name" value="MFS_1"/>
    <property type="match status" value="1"/>
</dbReference>
<dbReference type="PANTHER" id="PTHR10924">
    <property type="entry name" value="MAJOR FACILITATOR SUPERFAMILY PROTEIN-RELATED"/>
    <property type="match status" value="1"/>
</dbReference>
<sequence length="384" mass="42720">MLTVIFFISYTIGVLPMNFMVEKYGKRNIFIFCSSCVAAGSVLKNIACQPNLLWLAFIGQTLVSFSITYYYGSPVHIAKSWFPENELSKAVALLVFALYFGNAMGFLISPNVIAGIDDELKMAVHLEVFMLVQTLISITLFFLVLAFFSDDQSDSFKKRITNQREFSFTFTLKSLCKNRNFVLLVISSGCVMGIFNSQQALLNQMIFSVYPKSEQSVGTIGMLLMFSGCASSLSFGYITDKFKSLKILYKVCNVLALCATTCYTLSYTFETVGLLYLTTTLMGFFLSSNNYLSLRLSAEITYPHSEAITSGIVVAANQLLGALFSFIGTKMIISFGAIVCNSLFICLIVIVIIIDCFIRDHESESEETREATPLLEESKNLTLV</sequence>
<feature type="transmembrane region" description="Helical" evidence="5">
    <location>
        <begin position="6"/>
        <end position="21"/>
    </location>
</feature>
<dbReference type="SUPFAM" id="SSF103473">
    <property type="entry name" value="MFS general substrate transporter"/>
    <property type="match status" value="1"/>
</dbReference>
<feature type="transmembrane region" description="Helical" evidence="5">
    <location>
        <begin position="306"/>
        <end position="327"/>
    </location>
</feature>
<dbReference type="PROSITE" id="PS50850">
    <property type="entry name" value="MFS"/>
    <property type="match status" value="1"/>
</dbReference>
<comment type="subcellular location">
    <subcellularLocation>
        <location evidence="1">Membrane</location>
        <topology evidence="1">Multi-pass membrane protein</topology>
    </subcellularLocation>
</comment>
<evidence type="ECO:0000313" key="10">
    <source>
        <dbReference type="EMBL" id="RWS13530.1"/>
    </source>
</evidence>
<evidence type="ECO:0000256" key="1">
    <source>
        <dbReference type="ARBA" id="ARBA00004141"/>
    </source>
</evidence>
<feature type="transmembrane region" description="Helical" evidence="5">
    <location>
        <begin position="91"/>
        <end position="108"/>
    </location>
</feature>
<evidence type="ECO:0000256" key="2">
    <source>
        <dbReference type="ARBA" id="ARBA00022692"/>
    </source>
</evidence>
<gene>
    <name evidence="10" type="ORF">B4U79_17353</name>
    <name evidence="9" type="ORF">B4U79_17386</name>
    <name evidence="8" type="ORF">B4U79_17389</name>
    <name evidence="7" type="ORF">B4U79_17433</name>
</gene>
<feature type="domain" description="Major facilitator superfamily (MFS) profile" evidence="6">
    <location>
        <begin position="1"/>
        <end position="364"/>
    </location>
</feature>
<evidence type="ECO:0000256" key="3">
    <source>
        <dbReference type="ARBA" id="ARBA00022989"/>
    </source>
</evidence>
<dbReference type="Proteomes" id="UP000285301">
    <property type="component" value="Unassembled WGS sequence"/>
</dbReference>